<dbReference type="GO" id="GO:0006508">
    <property type="term" value="P:proteolysis"/>
    <property type="evidence" value="ECO:0007669"/>
    <property type="project" value="InterPro"/>
</dbReference>
<dbReference type="InterPro" id="IPR025660">
    <property type="entry name" value="Pept_his_AS"/>
</dbReference>
<feature type="domain" description="Peptidase C1A papain C-terminal" evidence="3">
    <location>
        <begin position="488"/>
        <end position="738"/>
    </location>
</feature>
<feature type="compositionally biased region" description="Acidic residues" evidence="2">
    <location>
        <begin position="366"/>
        <end position="386"/>
    </location>
</feature>
<feature type="region of interest" description="Disordered" evidence="2">
    <location>
        <begin position="133"/>
        <end position="189"/>
    </location>
</feature>
<dbReference type="PANTHER" id="PTHR12411">
    <property type="entry name" value="CYSTEINE PROTEASE FAMILY C1-RELATED"/>
    <property type="match status" value="1"/>
</dbReference>
<feature type="compositionally biased region" description="Low complexity" evidence="2">
    <location>
        <begin position="303"/>
        <end position="319"/>
    </location>
</feature>
<organism evidence="4 5">
    <name type="scientific">Edaphochlamys debaryana</name>
    <dbReference type="NCBI Taxonomy" id="47281"/>
    <lineage>
        <taxon>Eukaryota</taxon>
        <taxon>Viridiplantae</taxon>
        <taxon>Chlorophyta</taxon>
        <taxon>core chlorophytes</taxon>
        <taxon>Chlorophyceae</taxon>
        <taxon>CS clade</taxon>
        <taxon>Chlamydomonadales</taxon>
        <taxon>Chlamydomonadales incertae sedis</taxon>
        <taxon>Edaphochlamys</taxon>
    </lineage>
</organism>
<dbReference type="InterPro" id="IPR000668">
    <property type="entry name" value="Peptidase_C1A_C"/>
</dbReference>
<evidence type="ECO:0000256" key="2">
    <source>
        <dbReference type="SAM" id="MobiDB-lite"/>
    </source>
</evidence>
<protein>
    <recommendedName>
        <fullName evidence="3">Peptidase C1A papain C-terminal domain-containing protein</fullName>
    </recommendedName>
</protein>
<dbReference type="InterPro" id="IPR038765">
    <property type="entry name" value="Papain-like_cys_pep_sf"/>
</dbReference>
<dbReference type="PROSITE" id="PS00639">
    <property type="entry name" value="THIOL_PROTEASE_HIS"/>
    <property type="match status" value="1"/>
</dbReference>
<dbReference type="SMART" id="SM00645">
    <property type="entry name" value="Pept_C1"/>
    <property type="match status" value="1"/>
</dbReference>
<feature type="compositionally biased region" description="Low complexity" evidence="2">
    <location>
        <begin position="387"/>
        <end position="428"/>
    </location>
</feature>
<feature type="region of interest" description="Disordered" evidence="2">
    <location>
        <begin position="211"/>
        <end position="243"/>
    </location>
</feature>
<feature type="compositionally biased region" description="Low complexity" evidence="2">
    <location>
        <begin position="218"/>
        <end position="236"/>
    </location>
</feature>
<dbReference type="SUPFAM" id="SSF54001">
    <property type="entry name" value="Cysteine proteinases"/>
    <property type="match status" value="1"/>
</dbReference>
<feature type="region of interest" description="Disordered" evidence="2">
    <location>
        <begin position="366"/>
        <end position="454"/>
    </location>
</feature>
<gene>
    <name evidence="4" type="ORF">HYH03_004552</name>
</gene>
<dbReference type="AlphaFoldDB" id="A0A836C319"/>
<comment type="caution">
    <text evidence="4">The sequence shown here is derived from an EMBL/GenBank/DDBJ whole genome shotgun (WGS) entry which is preliminary data.</text>
</comment>
<dbReference type="PROSITE" id="PS00139">
    <property type="entry name" value="THIOL_PROTEASE_CYS"/>
    <property type="match status" value="1"/>
</dbReference>
<dbReference type="InterPro" id="IPR000169">
    <property type="entry name" value="Pept_cys_AS"/>
</dbReference>
<dbReference type="CDD" id="cd02248">
    <property type="entry name" value="Peptidase_C1A"/>
    <property type="match status" value="1"/>
</dbReference>
<reference evidence="4" key="1">
    <citation type="journal article" date="2020" name="bioRxiv">
        <title>Comparative genomics of Chlamydomonas.</title>
        <authorList>
            <person name="Craig R.J."/>
            <person name="Hasan A.R."/>
            <person name="Ness R.W."/>
            <person name="Keightley P.D."/>
        </authorList>
    </citation>
    <scope>NUCLEOTIDE SEQUENCE</scope>
    <source>
        <strain evidence="4">CCAP 11/70</strain>
    </source>
</reference>
<name>A0A836C319_9CHLO</name>
<dbReference type="PRINTS" id="PR00705">
    <property type="entry name" value="PAPAIN"/>
</dbReference>
<evidence type="ECO:0000313" key="4">
    <source>
        <dbReference type="EMBL" id="KAG2497397.1"/>
    </source>
</evidence>
<evidence type="ECO:0000313" key="5">
    <source>
        <dbReference type="Proteomes" id="UP000612055"/>
    </source>
</evidence>
<dbReference type="OrthoDB" id="65740at2759"/>
<dbReference type="InterPro" id="IPR013128">
    <property type="entry name" value="Peptidase_C1A"/>
</dbReference>
<keyword evidence="5" id="KW-1185">Reference proteome</keyword>
<accession>A0A836C319</accession>
<dbReference type="Proteomes" id="UP000612055">
    <property type="component" value="Unassembled WGS sequence"/>
</dbReference>
<feature type="compositionally biased region" description="Basic residues" evidence="2">
    <location>
        <begin position="429"/>
        <end position="449"/>
    </location>
</feature>
<dbReference type="EMBL" id="JAEHOE010000014">
    <property type="protein sequence ID" value="KAG2497397.1"/>
    <property type="molecule type" value="Genomic_DNA"/>
</dbReference>
<sequence>MKFAKTQKLAATFLPLVVFLFVATTVVIGSDDFSFEDDRKDGPRAQAAIAFAQEAQAHPREAFDEWKALYGKSYPNHEALAFEAWRRTVDHVVWANANPAYRHWEEVNELADWSYHERLLRLRRRQLLQGPLGEQQQAGGCGGGGLGGGARGGRTAARASTPSALAHLVPPRPVVAPNGAEGAEAAASTSVVPTLIDAGSNDRRHLMAAKAAVGRQLQDTSSTSATASDSSAQAAAGGDYPFGGRRQLSVGSIEVKEEPCSPYPGDITSVYSSSYYEPESVPPPMRRRRVTGGAAEDAVPPTAAKGAVSAAAEGSSSSAAGGGLGGAASAATVGDAAGPALFGAGGDGDEEEEDLELELVFEDDIDEEEEEEEEHDEDNDEPESDAELAAAEPRAATTAAADDSSSDATSSGDQTPTAAAPAAAATRAAKAKKPKKSPKPPKPPKKPKKAPPMTAYLGGRNDAPPMAAVNLALSSDPLFVLPGSKDPPPSSMDWRTMNVLQPVKHQGICGTCWAFTAVAAIEAAVALANPGGDYVRTNLSTQQAVDCTNWNGQVFGCNLGSWGALAVLRASEREEQLATEEDYPYVCHDCSTAPITNTTKPYAYPCQTHVRSHVPAGTIRGYVWVNKSEDDLLKAVARQPVGVSMSATAVLDNGTEYRFLATVGGGIMDDAMCKECNERGKTNHEVLIVGYGTDPFDNTDYWIAQNSWGPRVHSKGFFRMKRGINCCLIVNRNPWYPVAQDPPPTPTPDNCLRPCGNDCCAEGYICVDGFCAAPCGTSGVFCPAGKHCYYDGQCCDDTSHPCSGVPGGCYYAQACPSCCGAACCAYAQGTCCGDTCCDPVSEECCGGHCCKKGQNCCNGQCCDGQCCGDHCCPPGKYCCGNGFCCDTPCCGDGQYCCKPGSICSAEGHCCPPDHPHYCSTSGRCFSTPDCMCCGDDCCYEDETRGCHMVLGGGAAYCEPAGRGLVKSPWGERG</sequence>
<dbReference type="GO" id="GO:0008234">
    <property type="term" value="F:cysteine-type peptidase activity"/>
    <property type="evidence" value="ECO:0007669"/>
    <property type="project" value="InterPro"/>
</dbReference>
<comment type="similarity">
    <text evidence="1">Belongs to the peptidase C1 family.</text>
</comment>
<dbReference type="Pfam" id="PF00112">
    <property type="entry name" value="Peptidase_C1"/>
    <property type="match status" value="1"/>
</dbReference>
<evidence type="ECO:0000256" key="1">
    <source>
        <dbReference type="ARBA" id="ARBA00008455"/>
    </source>
</evidence>
<evidence type="ECO:0000259" key="3">
    <source>
        <dbReference type="SMART" id="SM00645"/>
    </source>
</evidence>
<dbReference type="Gene3D" id="1.10.287.2250">
    <property type="match status" value="1"/>
</dbReference>
<feature type="region of interest" description="Disordered" evidence="2">
    <location>
        <begin position="274"/>
        <end position="330"/>
    </location>
</feature>
<feature type="compositionally biased region" description="Gly residues" evidence="2">
    <location>
        <begin position="139"/>
        <end position="152"/>
    </location>
</feature>
<dbReference type="Gene3D" id="3.90.70.10">
    <property type="entry name" value="Cysteine proteinases"/>
    <property type="match status" value="1"/>
</dbReference>
<proteinExistence type="inferred from homology"/>
<dbReference type="InterPro" id="IPR039417">
    <property type="entry name" value="Peptidase_C1A_papain-like"/>
</dbReference>